<reference evidence="2 3" key="1">
    <citation type="submission" date="2020-07" db="EMBL/GenBank/DDBJ databases">
        <title>Sequencing the genomes of 1000 actinobacteria strains.</title>
        <authorList>
            <person name="Klenk H.-P."/>
        </authorList>
    </citation>
    <scope>NUCLEOTIDE SEQUENCE [LARGE SCALE GENOMIC DNA]</scope>
    <source>
        <strain evidence="2 3">DSM 45927</strain>
    </source>
</reference>
<organism evidence="2 3">
    <name type="scientific">Streptomonospora nanhaiensis</name>
    <dbReference type="NCBI Taxonomy" id="1323731"/>
    <lineage>
        <taxon>Bacteria</taxon>
        <taxon>Bacillati</taxon>
        <taxon>Actinomycetota</taxon>
        <taxon>Actinomycetes</taxon>
        <taxon>Streptosporangiales</taxon>
        <taxon>Nocardiopsidaceae</taxon>
        <taxon>Streptomonospora</taxon>
    </lineage>
</organism>
<protein>
    <submittedName>
        <fullName evidence="2">Uncharacterized protein</fullName>
    </submittedName>
</protein>
<comment type="caution">
    <text evidence="2">The sequence shown here is derived from an EMBL/GenBank/DDBJ whole genome shotgun (WGS) entry which is preliminary data.</text>
</comment>
<dbReference type="EMBL" id="JACCFO010000001">
    <property type="protein sequence ID" value="NYI98513.1"/>
    <property type="molecule type" value="Genomic_DNA"/>
</dbReference>
<sequence>MMSSTHEFDTELLYEGRVVTLGAVTYRGRTVLRPGPDRFAPLRRWAQDLADLLGGPVTWRASADGEVVEEGTVPPEPRAAVRGGAPRAR</sequence>
<dbReference type="Proteomes" id="UP000575985">
    <property type="component" value="Unassembled WGS sequence"/>
</dbReference>
<gene>
    <name evidence="2" type="ORF">HNR12_004790</name>
</gene>
<evidence type="ECO:0000313" key="2">
    <source>
        <dbReference type="EMBL" id="NYI98513.1"/>
    </source>
</evidence>
<accession>A0A853BTQ2</accession>
<evidence type="ECO:0000256" key="1">
    <source>
        <dbReference type="SAM" id="MobiDB-lite"/>
    </source>
</evidence>
<name>A0A853BTQ2_9ACTN</name>
<keyword evidence="3" id="KW-1185">Reference proteome</keyword>
<proteinExistence type="predicted"/>
<evidence type="ECO:0000313" key="3">
    <source>
        <dbReference type="Proteomes" id="UP000575985"/>
    </source>
</evidence>
<feature type="region of interest" description="Disordered" evidence="1">
    <location>
        <begin position="65"/>
        <end position="89"/>
    </location>
</feature>
<dbReference type="AlphaFoldDB" id="A0A853BTQ2"/>
<dbReference type="RefSeq" id="WP_179769655.1">
    <property type="nucleotide sequence ID" value="NZ_JACCFO010000001.1"/>
</dbReference>
<feature type="compositionally biased region" description="Low complexity" evidence="1">
    <location>
        <begin position="70"/>
        <end position="89"/>
    </location>
</feature>